<keyword evidence="1 7" id="KW-0489">Methyltransferase</keyword>
<organism evidence="7 8">
    <name type="scientific">Streptoalloteichus hindustanus</name>
    <dbReference type="NCBI Taxonomy" id="2017"/>
    <lineage>
        <taxon>Bacteria</taxon>
        <taxon>Bacillati</taxon>
        <taxon>Actinomycetota</taxon>
        <taxon>Actinomycetes</taxon>
        <taxon>Pseudonocardiales</taxon>
        <taxon>Pseudonocardiaceae</taxon>
        <taxon>Streptoalloteichus</taxon>
    </lineage>
</organism>
<dbReference type="InterPro" id="IPR012967">
    <property type="entry name" value="COMT_dimerisation"/>
</dbReference>
<evidence type="ECO:0000256" key="1">
    <source>
        <dbReference type="ARBA" id="ARBA00022603"/>
    </source>
</evidence>
<evidence type="ECO:0000256" key="4">
    <source>
        <dbReference type="PIRSR" id="PIRSR005739-1"/>
    </source>
</evidence>
<sequence>MTENSEQTLRALSDVVTPMCVRVAATLGLADHADTWTTPEDLASRTGSSAFALRGVLDHLVTAGVFEIDVERDRYRITELGRGLRDDAPGGIRADLDITGALGRAELAFVELLHTVRTGEAGYPRRYGRGFWADLDADPRLRQTFDAKMSNRMRDDMAQIARRFDWSRFADVVDVGGGDGTLLSHILGVHTGLKARVVDLPPTAAAAAARFAEHGFQDRTDVVAGSFFDPLPRGADAYVLSDILHNWDDDNAKAILRRCAEAAAPDGVVLVIEGLRDGVPGQDRHTEIDLGMVVLFSGRERTTEELSTLAAACGLRLLNSTRVADARVMLEFGVTGTADQP</sequence>
<dbReference type="STRING" id="2017.SAMN05444320_11478"/>
<dbReference type="GO" id="GO:0008171">
    <property type="term" value="F:O-methyltransferase activity"/>
    <property type="evidence" value="ECO:0007669"/>
    <property type="project" value="InterPro"/>
</dbReference>
<evidence type="ECO:0000259" key="6">
    <source>
        <dbReference type="Pfam" id="PF08100"/>
    </source>
</evidence>
<evidence type="ECO:0000313" key="7">
    <source>
        <dbReference type="EMBL" id="SHG81603.1"/>
    </source>
</evidence>
<dbReference type="PIRSF" id="PIRSF005739">
    <property type="entry name" value="O-mtase"/>
    <property type="match status" value="1"/>
</dbReference>
<protein>
    <submittedName>
        <fullName evidence="7">O-methyltransferase</fullName>
    </submittedName>
</protein>
<proteinExistence type="predicted"/>
<keyword evidence="8" id="KW-1185">Reference proteome</keyword>
<dbReference type="InterPro" id="IPR001077">
    <property type="entry name" value="COMT_C"/>
</dbReference>
<dbReference type="Gene3D" id="3.40.50.150">
    <property type="entry name" value="Vaccinia Virus protein VP39"/>
    <property type="match status" value="1"/>
</dbReference>
<accession>A0A1M5MXY8</accession>
<evidence type="ECO:0000256" key="3">
    <source>
        <dbReference type="ARBA" id="ARBA00022691"/>
    </source>
</evidence>
<dbReference type="OrthoDB" id="3804952at2"/>
<dbReference type="InterPro" id="IPR036390">
    <property type="entry name" value="WH_DNA-bd_sf"/>
</dbReference>
<dbReference type="Pfam" id="PF08100">
    <property type="entry name" value="Dimerisation"/>
    <property type="match status" value="1"/>
</dbReference>
<dbReference type="CDD" id="cd02440">
    <property type="entry name" value="AdoMet_MTases"/>
    <property type="match status" value="1"/>
</dbReference>
<feature type="domain" description="O-methyltransferase dimerisation" evidence="6">
    <location>
        <begin position="13"/>
        <end position="82"/>
    </location>
</feature>
<dbReference type="InterPro" id="IPR016461">
    <property type="entry name" value="COMT-like"/>
</dbReference>
<keyword evidence="3" id="KW-0949">S-adenosyl-L-methionine</keyword>
<gene>
    <name evidence="7" type="ORF">SAMN05444320_11478</name>
</gene>
<dbReference type="Proteomes" id="UP000184501">
    <property type="component" value="Unassembled WGS sequence"/>
</dbReference>
<name>A0A1M5MXY8_STRHI</name>
<dbReference type="SUPFAM" id="SSF46785">
    <property type="entry name" value="Winged helix' DNA-binding domain"/>
    <property type="match status" value="1"/>
</dbReference>
<dbReference type="GO" id="GO:0046983">
    <property type="term" value="F:protein dimerization activity"/>
    <property type="evidence" value="ECO:0007669"/>
    <property type="project" value="InterPro"/>
</dbReference>
<keyword evidence="2 7" id="KW-0808">Transferase</keyword>
<evidence type="ECO:0000259" key="5">
    <source>
        <dbReference type="Pfam" id="PF00891"/>
    </source>
</evidence>
<evidence type="ECO:0000256" key="2">
    <source>
        <dbReference type="ARBA" id="ARBA00022679"/>
    </source>
</evidence>
<feature type="active site" description="Proton acceptor" evidence="4">
    <location>
        <position position="245"/>
    </location>
</feature>
<dbReference type="AlphaFoldDB" id="A0A1M5MXY8"/>
<dbReference type="PANTHER" id="PTHR43712:SF2">
    <property type="entry name" value="O-METHYLTRANSFERASE CICE"/>
    <property type="match status" value="1"/>
</dbReference>
<dbReference type="Gene3D" id="1.10.287.1350">
    <property type="match status" value="1"/>
</dbReference>
<dbReference type="InterPro" id="IPR036388">
    <property type="entry name" value="WH-like_DNA-bd_sf"/>
</dbReference>
<evidence type="ECO:0000313" key="8">
    <source>
        <dbReference type="Proteomes" id="UP000184501"/>
    </source>
</evidence>
<dbReference type="RefSeq" id="WP_073489422.1">
    <property type="nucleotide sequence ID" value="NZ_FQVN01000014.1"/>
</dbReference>
<dbReference type="Gene3D" id="1.10.10.10">
    <property type="entry name" value="Winged helix-like DNA-binding domain superfamily/Winged helix DNA-binding domain"/>
    <property type="match status" value="1"/>
</dbReference>
<dbReference type="InterPro" id="IPR029063">
    <property type="entry name" value="SAM-dependent_MTases_sf"/>
</dbReference>
<dbReference type="SUPFAM" id="SSF53335">
    <property type="entry name" value="S-adenosyl-L-methionine-dependent methyltransferases"/>
    <property type="match status" value="1"/>
</dbReference>
<dbReference type="PROSITE" id="PS51683">
    <property type="entry name" value="SAM_OMT_II"/>
    <property type="match status" value="1"/>
</dbReference>
<dbReference type="Pfam" id="PF00891">
    <property type="entry name" value="Methyltransf_2"/>
    <property type="match status" value="1"/>
</dbReference>
<reference evidence="7 8" key="1">
    <citation type="submission" date="2016-11" db="EMBL/GenBank/DDBJ databases">
        <authorList>
            <person name="Jaros S."/>
            <person name="Januszkiewicz K."/>
            <person name="Wedrychowicz H."/>
        </authorList>
    </citation>
    <scope>NUCLEOTIDE SEQUENCE [LARGE SCALE GENOMIC DNA]</scope>
    <source>
        <strain evidence="7 8">DSM 44523</strain>
    </source>
</reference>
<dbReference type="EMBL" id="FQVN01000014">
    <property type="protein sequence ID" value="SHG81603.1"/>
    <property type="molecule type" value="Genomic_DNA"/>
</dbReference>
<feature type="domain" description="O-methyltransferase C-terminal" evidence="5">
    <location>
        <begin position="110"/>
        <end position="315"/>
    </location>
</feature>
<dbReference type="PANTHER" id="PTHR43712">
    <property type="entry name" value="PUTATIVE (AFU_ORTHOLOGUE AFUA_4G14580)-RELATED"/>
    <property type="match status" value="1"/>
</dbReference>
<dbReference type="GO" id="GO:0032259">
    <property type="term" value="P:methylation"/>
    <property type="evidence" value="ECO:0007669"/>
    <property type="project" value="UniProtKB-KW"/>
</dbReference>